<evidence type="ECO:0000313" key="2">
    <source>
        <dbReference type="Proteomes" id="UP000079169"/>
    </source>
</evidence>
<evidence type="ECO:0000256" key="1">
    <source>
        <dbReference type="SAM" id="MobiDB-lite"/>
    </source>
</evidence>
<feature type="compositionally biased region" description="Polar residues" evidence="1">
    <location>
        <begin position="45"/>
        <end position="57"/>
    </location>
</feature>
<feature type="compositionally biased region" description="Polar residues" evidence="1">
    <location>
        <begin position="9"/>
        <end position="22"/>
    </location>
</feature>
<gene>
    <name evidence="3" type="primary">LOC103524540</name>
</gene>
<dbReference type="Proteomes" id="UP000079169">
    <property type="component" value="Unplaced"/>
</dbReference>
<feature type="region of interest" description="Disordered" evidence="1">
    <location>
        <begin position="1"/>
        <end position="77"/>
    </location>
</feature>
<protein>
    <submittedName>
        <fullName evidence="3">Transcription factor MYB120-like</fullName>
    </submittedName>
</protein>
<keyword evidence="2" id="KW-1185">Reference proteome</keyword>
<evidence type="ECO:0000313" key="3">
    <source>
        <dbReference type="RefSeq" id="XP_008487789.1"/>
    </source>
</evidence>
<name>A0A1S3DUL5_DIACI</name>
<organism evidence="2 3">
    <name type="scientific">Diaphorina citri</name>
    <name type="common">Asian citrus psyllid</name>
    <dbReference type="NCBI Taxonomy" id="121845"/>
    <lineage>
        <taxon>Eukaryota</taxon>
        <taxon>Metazoa</taxon>
        <taxon>Ecdysozoa</taxon>
        <taxon>Arthropoda</taxon>
        <taxon>Hexapoda</taxon>
        <taxon>Insecta</taxon>
        <taxon>Pterygota</taxon>
        <taxon>Neoptera</taxon>
        <taxon>Paraneoptera</taxon>
        <taxon>Hemiptera</taxon>
        <taxon>Sternorrhyncha</taxon>
        <taxon>Psylloidea</taxon>
        <taxon>Psyllidae</taxon>
        <taxon>Diaphorininae</taxon>
        <taxon>Diaphorina</taxon>
    </lineage>
</organism>
<dbReference type="GeneID" id="103524540"/>
<accession>A0A1S3DUL5</accession>
<dbReference type="AlphaFoldDB" id="A0A1S3DUL5"/>
<sequence length="133" mass="14563">MHLPPAEKSQGNSAPRPSTPSSYHHHQAAAHQHQHHHHQTQHQHNSLNAVGSQSSLHTIKAITRPPTMTANLAPTPSAIYRGPTAPWNANHPPGPHHYRYNPYNPLPPSYTSPTIYSQPNNSFGCVCACGMIV</sequence>
<feature type="compositionally biased region" description="Basic residues" evidence="1">
    <location>
        <begin position="23"/>
        <end position="41"/>
    </location>
</feature>
<proteinExistence type="predicted"/>
<dbReference type="PaxDb" id="121845-A0A1S3DUL5"/>
<dbReference type="KEGG" id="dci:103524540"/>
<dbReference type="RefSeq" id="XP_008487789.1">
    <property type="nucleotide sequence ID" value="XM_008489567.1"/>
</dbReference>
<reference evidence="3" key="1">
    <citation type="submission" date="2025-08" db="UniProtKB">
        <authorList>
            <consortium name="RefSeq"/>
        </authorList>
    </citation>
    <scope>IDENTIFICATION</scope>
</reference>